<evidence type="ECO:0000256" key="1">
    <source>
        <dbReference type="ARBA" id="ARBA00000971"/>
    </source>
</evidence>
<evidence type="ECO:0000256" key="2">
    <source>
        <dbReference type="ARBA" id="ARBA00006577"/>
    </source>
</evidence>
<dbReference type="PROSITE" id="PS50059">
    <property type="entry name" value="FKBP_PPIASE"/>
    <property type="match status" value="1"/>
</dbReference>
<dbReference type="Pfam" id="PF00254">
    <property type="entry name" value="FKBP_C"/>
    <property type="match status" value="1"/>
</dbReference>
<feature type="domain" description="PPIase FKBP-type" evidence="7">
    <location>
        <begin position="33"/>
        <end position="119"/>
    </location>
</feature>
<keyword evidence="3 5" id="KW-0697">Rotamase</keyword>
<evidence type="ECO:0000256" key="3">
    <source>
        <dbReference type="ARBA" id="ARBA00023110"/>
    </source>
</evidence>
<dbReference type="Proteomes" id="UP001218071">
    <property type="component" value="Chromosome"/>
</dbReference>
<keyword evidence="9" id="KW-1185">Reference proteome</keyword>
<accession>A0ABY7UIV3</accession>
<dbReference type="SUPFAM" id="SSF54534">
    <property type="entry name" value="FKBP-like"/>
    <property type="match status" value="1"/>
</dbReference>
<comment type="similarity">
    <text evidence="2 6">Belongs to the FKBP-type PPIase family.</text>
</comment>
<evidence type="ECO:0000259" key="7">
    <source>
        <dbReference type="PROSITE" id="PS50059"/>
    </source>
</evidence>
<dbReference type="Gene3D" id="3.10.50.40">
    <property type="match status" value="1"/>
</dbReference>
<name>A0ABY7UIV3_9CORY</name>
<evidence type="ECO:0000256" key="6">
    <source>
        <dbReference type="RuleBase" id="RU003915"/>
    </source>
</evidence>
<dbReference type="GO" id="GO:0003755">
    <property type="term" value="F:peptidyl-prolyl cis-trans isomerase activity"/>
    <property type="evidence" value="ECO:0007669"/>
    <property type="project" value="UniProtKB-EC"/>
</dbReference>
<dbReference type="InterPro" id="IPR001179">
    <property type="entry name" value="PPIase_FKBP_dom"/>
</dbReference>
<proteinExistence type="inferred from homology"/>
<organism evidence="8 9">
    <name type="scientific">Corynebacterium jeddahense</name>
    <dbReference type="NCBI Taxonomy" id="1414719"/>
    <lineage>
        <taxon>Bacteria</taxon>
        <taxon>Bacillati</taxon>
        <taxon>Actinomycetota</taxon>
        <taxon>Actinomycetes</taxon>
        <taxon>Mycobacteriales</taxon>
        <taxon>Corynebacteriaceae</taxon>
        <taxon>Corynebacterium</taxon>
    </lineage>
</organism>
<comment type="catalytic activity">
    <reaction evidence="1 5 6">
        <text>[protein]-peptidylproline (omega=180) = [protein]-peptidylproline (omega=0)</text>
        <dbReference type="Rhea" id="RHEA:16237"/>
        <dbReference type="Rhea" id="RHEA-COMP:10747"/>
        <dbReference type="Rhea" id="RHEA-COMP:10748"/>
        <dbReference type="ChEBI" id="CHEBI:83833"/>
        <dbReference type="ChEBI" id="CHEBI:83834"/>
        <dbReference type="EC" id="5.2.1.8"/>
    </reaction>
</comment>
<reference evidence="8 9" key="1">
    <citation type="submission" date="2020-10" db="EMBL/GenBank/DDBJ databases">
        <title>Complete genome sequence of Corynebacterium jeddahense DSM 45997, type strain of Corynebacterium jeddahense.</title>
        <authorList>
            <person name="Busche T."/>
            <person name="Kalinowski J."/>
            <person name="Ruckert C."/>
        </authorList>
    </citation>
    <scope>NUCLEOTIDE SEQUENCE [LARGE SCALE GENOMIC DNA]</scope>
    <source>
        <strain evidence="8 9">DSM 45997</strain>
    </source>
</reference>
<evidence type="ECO:0000256" key="5">
    <source>
        <dbReference type="PROSITE-ProRule" id="PRU00277"/>
    </source>
</evidence>
<keyword evidence="4 5" id="KW-0413">Isomerase</keyword>
<dbReference type="EMBL" id="CP063194">
    <property type="protein sequence ID" value="WCZ38299.1"/>
    <property type="molecule type" value="Genomic_DNA"/>
</dbReference>
<evidence type="ECO:0000256" key="4">
    <source>
        <dbReference type="ARBA" id="ARBA00023235"/>
    </source>
</evidence>
<sequence>MEKPFIEKPEGPAPTDLVIEDIIVGDGAEAVPGGFVKVDYLGVDYETGETFDSTWDRGGPVEFPLPGLIQGWQEGIPGMRVGGRRKLIVPPEMAYGPAGGGSTLSGLTLIFIIDLLDAN</sequence>
<gene>
    <name evidence="8" type="primary">fkbP</name>
    <name evidence="8" type="ORF">CJEDD_03410</name>
</gene>
<protein>
    <recommendedName>
        <fullName evidence="6">Peptidyl-prolyl cis-trans isomerase</fullName>
        <ecNumber evidence="6">5.2.1.8</ecNumber>
    </recommendedName>
</protein>
<dbReference type="RefSeq" id="WP_042407663.1">
    <property type="nucleotide sequence ID" value="NZ_CBYN010000062.1"/>
</dbReference>
<evidence type="ECO:0000313" key="9">
    <source>
        <dbReference type="Proteomes" id="UP001218071"/>
    </source>
</evidence>
<dbReference type="InterPro" id="IPR046357">
    <property type="entry name" value="PPIase_dom_sf"/>
</dbReference>
<dbReference type="PANTHER" id="PTHR43811">
    <property type="entry name" value="FKBP-TYPE PEPTIDYL-PROLYL CIS-TRANS ISOMERASE FKPA"/>
    <property type="match status" value="1"/>
</dbReference>
<dbReference type="EC" id="5.2.1.8" evidence="6"/>
<dbReference type="PANTHER" id="PTHR43811:SF19">
    <property type="entry name" value="39 KDA FK506-BINDING NUCLEAR PROTEIN"/>
    <property type="match status" value="1"/>
</dbReference>
<evidence type="ECO:0000313" key="8">
    <source>
        <dbReference type="EMBL" id="WCZ38299.1"/>
    </source>
</evidence>